<evidence type="ECO:0000256" key="1">
    <source>
        <dbReference type="SAM" id="MobiDB-lite"/>
    </source>
</evidence>
<dbReference type="AlphaFoldDB" id="A0A9P8UNX2"/>
<feature type="compositionally biased region" description="Polar residues" evidence="1">
    <location>
        <begin position="997"/>
        <end position="1012"/>
    </location>
</feature>
<feature type="compositionally biased region" description="Polar residues" evidence="1">
    <location>
        <begin position="719"/>
        <end position="729"/>
    </location>
</feature>
<feature type="region of interest" description="Disordered" evidence="1">
    <location>
        <begin position="889"/>
        <end position="966"/>
    </location>
</feature>
<protein>
    <submittedName>
        <fullName evidence="2">Uncharacterized protein</fullName>
    </submittedName>
</protein>
<sequence length="1030" mass="113800">MAGSVSDISLPGSSFFNIHTDGRPVTRSSPAPALPGGQCNYVDLAHGANGPRCGCRRFWSRGASGFNGSPAGLSGYANGGSQPDQSAFCMCSHHACFHDDVQATQGPPIAPVVNGNGAGQENERPRAGREPLTPVMPDLSFQMPPPTNQPVDLNTLNNASYSTNLYQEINLYEGEKPAPAPEPSMPDTMSWANLLQSQPEHQIEAAPSVPSQCLLPQSQPSSTTSSVRLAYLKPFGGKGPNMFNTPQRSRLREPLQIEADDVPPRRDELTGHSVPSVDDLQTVTNTPRSIRSARRATIPEPACQPAVTRPSREDFQDLSNTVQSHEDRIERLETVSFHNDHEDCHDHHEQNDLRVTDLESRVEELEKTLNDGSSATSSHHRLRRPGLDESVASVVSVSTNASGHTDRTGLRSELAALKAQISHIQNSSFPTHSKPYEVEVVFLPFPLKGIWYESREFPSQRPLAGSNIELDEWTQLPNSSSTMEPHSPSLYEWAGPELQSEWLLPRACASGNVVDQRLRSRGLIKTIAVPSPDARSVHLAVSAAFGTLFRTFSRLQASVYHGSTTHHRVSRFLGLQQAWVPLRKIHKDSRLRFLSPPEMITPTSWDVSFLSSSVVMKATGVHRLFITQPEAYLQDQDAYNNGWNWQRLRELTRVYPDSQSSQQEVPEADAMEGYWARNEMLDEQDSSQDSLRSLSLRQAAQPRLKSMTPSQRPLRASRSGPSPSLSTGRSRAGSPMVLIERQSSVPRPIYIRTTSMPPDLPPMASPSQARQRIASATFGSIHPRLHERRSSPQVQRASTGSAHLIAKANRRRSTRSPSVPLSARLRNTPRWSVSTPSPLLATMNISEPFAVISSEGEVQAACRQTTPFYYATPYSNAPPAETRSNLGVVEAEEEHGSESDYSCQDGQGSEDDSEDDSEDAAMIDLGHQRRIYEDSSNDAWQGARQPLPEDEPWPGIEDEENRDPEAMAFDNVDVYVDEDAMSDVLDAEEHTGDTDSQHSSVPSEYPTTQRAWTNGLEEFRVYEDTKQKLG</sequence>
<accession>A0A9P8UNX2</accession>
<dbReference type="GeneID" id="70131395"/>
<keyword evidence="3" id="KW-1185">Reference proteome</keyword>
<feature type="region of interest" description="Disordered" evidence="1">
    <location>
        <begin position="783"/>
        <end position="802"/>
    </location>
</feature>
<dbReference type="Proteomes" id="UP000758603">
    <property type="component" value="Unassembled WGS sequence"/>
</dbReference>
<organism evidence="2 3">
    <name type="scientific">Truncatella angustata</name>
    <dbReference type="NCBI Taxonomy" id="152316"/>
    <lineage>
        <taxon>Eukaryota</taxon>
        <taxon>Fungi</taxon>
        <taxon>Dikarya</taxon>
        <taxon>Ascomycota</taxon>
        <taxon>Pezizomycotina</taxon>
        <taxon>Sordariomycetes</taxon>
        <taxon>Xylariomycetidae</taxon>
        <taxon>Amphisphaeriales</taxon>
        <taxon>Sporocadaceae</taxon>
        <taxon>Truncatella</taxon>
    </lineage>
</organism>
<dbReference type="RefSeq" id="XP_045959823.1">
    <property type="nucleotide sequence ID" value="XM_046102503.1"/>
</dbReference>
<reference evidence="2" key="1">
    <citation type="journal article" date="2021" name="Nat. Commun.">
        <title>Genetic determinants of endophytism in the Arabidopsis root mycobiome.</title>
        <authorList>
            <person name="Mesny F."/>
            <person name="Miyauchi S."/>
            <person name="Thiergart T."/>
            <person name="Pickel B."/>
            <person name="Atanasova L."/>
            <person name="Karlsson M."/>
            <person name="Huettel B."/>
            <person name="Barry K.W."/>
            <person name="Haridas S."/>
            <person name="Chen C."/>
            <person name="Bauer D."/>
            <person name="Andreopoulos W."/>
            <person name="Pangilinan J."/>
            <person name="LaButti K."/>
            <person name="Riley R."/>
            <person name="Lipzen A."/>
            <person name="Clum A."/>
            <person name="Drula E."/>
            <person name="Henrissat B."/>
            <person name="Kohler A."/>
            <person name="Grigoriev I.V."/>
            <person name="Martin F.M."/>
            <person name="Hacquard S."/>
        </authorList>
    </citation>
    <scope>NUCLEOTIDE SEQUENCE</scope>
    <source>
        <strain evidence="2">MPI-SDFR-AT-0073</strain>
    </source>
</reference>
<evidence type="ECO:0000313" key="3">
    <source>
        <dbReference type="Proteomes" id="UP000758603"/>
    </source>
</evidence>
<feature type="compositionally biased region" description="Acidic residues" evidence="1">
    <location>
        <begin position="908"/>
        <end position="921"/>
    </location>
</feature>
<feature type="compositionally biased region" description="Basic and acidic residues" evidence="1">
    <location>
        <begin position="987"/>
        <end position="996"/>
    </location>
</feature>
<feature type="compositionally biased region" description="Acidic residues" evidence="1">
    <location>
        <begin position="948"/>
        <end position="962"/>
    </location>
</feature>
<comment type="caution">
    <text evidence="2">The sequence shown here is derived from an EMBL/GenBank/DDBJ whole genome shotgun (WGS) entry which is preliminary data.</text>
</comment>
<feature type="compositionally biased region" description="Polar residues" evidence="1">
    <location>
        <begin position="791"/>
        <end position="801"/>
    </location>
</feature>
<proteinExistence type="predicted"/>
<feature type="region of interest" description="Disordered" evidence="1">
    <location>
        <begin position="986"/>
        <end position="1017"/>
    </location>
</feature>
<dbReference type="OrthoDB" id="5427134at2759"/>
<feature type="region of interest" description="Disordered" evidence="1">
    <location>
        <begin position="364"/>
        <end position="387"/>
    </location>
</feature>
<evidence type="ECO:0000313" key="2">
    <source>
        <dbReference type="EMBL" id="KAH6655558.1"/>
    </source>
</evidence>
<name>A0A9P8UNX2_9PEZI</name>
<gene>
    <name evidence="2" type="ORF">BKA67DRAFT_561065</name>
</gene>
<feature type="region of interest" description="Disordered" evidence="1">
    <location>
        <begin position="700"/>
        <end position="771"/>
    </location>
</feature>
<dbReference type="EMBL" id="JAGPXC010000003">
    <property type="protein sequence ID" value="KAH6655558.1"/>
    <property type="molecule type" value="Genomic_DNA"/>
</dbReference>